<dbReference type="Proteomes" id="UP001054945">
    <property type="component" value="Unassembled WGS sequence"/>
</dbReference>
<gene>
    <name evidence="1" type="ORF">CEXT_139391</name>
</gene>
<organism evidence="1 2">
    <name type="scientific">Caerostris extrusa</name>
    <name type="common">Bark spider</name>
    <name type="synonym">Caerostris bankana</name>
    <dbReference type="NCBI Taxonomy" id="172846"/>
    <lineage>
        <taxon>Eukaryota</taxon>
        <taxon>Metazoa</taxon>
        <taxon>Ecdysozoa</taxon>
        <taxon>Arthropoda</taxon>
        <taxon>Chelicerata</taxon>
        <taxon>Arachnida</taxon>
        <taxon>Araneae</taxon>
        <taxon>Araneomorphae</taxon>
        <taxon>Entelegynae</taxon>
        <taxon>Araneoidea</taxon>
        <taxon>Araneidae</taxon>
        <taxon>Caerostris</taxon>
    </lineage>
</organism>
<name>A0AAV4NNU4_CAEEX</name>
<sequence length="98" mass="11652">MEKKKKDLWPLVKQYVHPETAIIRHYKSGQSSSLISSGKWICRSMALKHYRRSRLNPIGKVNYVERNEDSDVAELLDLEKIYMDDDEDDNDKEWLLQL</sequence>
<evidence type="ECO:0000313" key="1">
    <source>
        <dbReference type="EMBL" id="GIX86492.1"/>
    </source>
</evidence>
<dbReference type="EMBL" id="BPLR01003596">
    <property type="protein sequence ID" value="GIX86492.1"/>
    <property type="molecule type" value="Genomic_DNA"/>
</dbReference>
<protein>
    <submittedName>
        <fullName evidence="1">Uncharacterized protein</fullName>
    </submittedName>
</protein>
<evidence type="ECO:0000313" key="2">
    <source>
        <dbReference type="Proteomes" id="UP001054945"/>
    </source>
</evidence>
<reference evidence="1 2" key="1">
    <citation type="submission" date="2021-06" db="EMBL/GenBank/DDBJ databases">
        <title>Caerostris extrusa draft genome.</title>
        <authorList>
            <person name="Kono N."/>
            <person name="Arakawa K."/>
        </authorList>
    </citation>
    <scope>NUCLEOTIDE SEQUENCE [LARGE SCALE GENOMIC DNA]</scope>
</reference>
<keyword evidence="2" id="KW-1185">Reference proteome</keyword>
<proteinExistence type="predicted"/>
<dbReference type="AlphaFoldDB" id="A0AAV4NNU4"/>
<comment type="caution">
    <text evidence="1">The sequence shown here is derived from an EMBL/GenBank/DDBJ whole genome shotgun (WGS) entry which is preliminary data.</text>
</comment>
<accession>A0AAV4NNU4</accession>